<feature type="transmembrane region" description="Helical" evidence="6">
    <location>
        <begin position="27"/>
        <end position="48"/>
    </location>
</feature>
<evidence type="ECO:0000256" key="3">
    <source>
        <dbReference type="ARBA" id="ARBA00022989"/>
    </source>
</evidence>
<dbReference type="PANTHER" id="PTHR30168">
    <property type="entry name" value="PUTATIVE MEMBRANE PROTEIN YPFJ"/>
    <property type="match status" value="1"/>
</dbReference>
<organism evidence="7 8">
    <name type="scientific">Tsukamurella pseudospumae</name>
    <dbReference type="NCBI Taxonomy" id="239498"/>
    <lineage>
        <taxon>Bacteria</taxon>
        <taxon>Bacillati</taxon>
        <taxon>Actinomycetota</taxon>
        <taxon>Actinomycetes</taxon>
        <taxon>Mycobacteriales</taxon>
        <taxon>Tsukamurellaceae</taxon>
        <taxon>Tsukamurella</taxon>
    </lineage>
</organism>
<evidence type="ECO:0000313" key="7">
    <source>
        <dbReference type="EMBL" id="KXP01559.1"/>
    </source>
</evidence>
<evidence type="ECO:0008006" key="9">
    <source>
        <dbReference type="Google" id="ProtNLM"/>
    </source>
</evidence>
<protein>
    <recommendedName>
        <fullName evidence="9">Metalloprotease</fullName>
    </recommendedName>
</protein>
<gene>
    <name evidence="7" type="ORF">AXK61_01800</name>
</gene>
<evidence type="ECO:0000256" key="1">
    <source>
        <dbReference type="ARBA" id="ARBA00004167"/>
    </source>
</evidence>
<evidence type="ECO:0000256" key="6">
    <source>
        <dbReference type="SAM" id="Phobius"/>
    </source>
</evidence>
<proteinExistence type="predicted"/>
<feature type="compositionally biased region" description="Polar residues" evidence="5">
    <location>
        <begin position="259"/>
        <end position="276"/>
    </location>
</feature>
<evidence type="ECO:0000256" key="4">
    <source>
        <dbReference type="ARBA" id="ARBA00023136"/>
    </source>
</evidence>
<keyword evidence="2 6" id="KW-0812">Transmembrane</keyword>
<evidence type="ECO:0000256" key="5">
    <source>
        <dbReference type="SAM" id="MobiDB-lite"/>
    </source>
</evidence>
<comment type="caution">
    <text evidence="7">The sequence shown here is derived from an EMBL/GenBank/DDBJ whole genome shotgun (WGS) entry which is preliminary data.</text>
</comment>
<reference evidence="7 8" key="1">
    <citation type="submission" date="2016-02" db="EMBL/GenBank/DDBJ databases">
        <authorList>
            <person name="Teng J.L."/>
            <person name="Tang Y."/>
            <person name="Huang Y."/>
            <person name="Guo F."/>
            <person name="Wei W."/>
            <person name="Chen J.H."/>
            <person name="Wong S.Y."/>
            <person name="Lau S.K."/>
            <person name="Woo P.C."/>
        </authorList>
    </citation>
    <scope>NUCLEOTIDE SEQUENCE [LARGE SCALE GENOMIC DNA]</scope>
    <source>
        <strain evidence="7 8">JCM 13375</strain>
    </source>
</reference>
<sequence>MTFQGNGPLEGGNVGAGGGGGGMGRGMMIGGGGLGAVVVVVLGLIFGVDLTGGGSSNNAQQGGQGGNAGVSQADAEMQKHLDSCTIELANSDTACRIKATTISLNKVWPTVLQGYRAPKGKTLIMPAGATSINTACGVASADTGPFYCPSDEVSVFQIDFMDRVIKRMGGSAEAFSQEYIVAHEFGHHVQKLIGTINKSREGTGAQSGSVRVELQADCFAGVWAAHADKGANAMLKPLTRDQITTAITTAQAIGDDTIQRNAGRNPNPESFSHGTSAQRVKWFSQGYQTGDPNQCNTFAGTV</sequence>
<dbReference type="InterPro" id="IPR007343">
    <property type="entry name" value="Uncharacterised_pept_Zn_put"/>
</dbReference>
<keyword evidence="3 6" id="KW-1133">Transmembrane helix</keyword>
<evidence type="ECO:0000313" key="8">
    <source>
        <dbReference type="Proteomes" id="UP000070409"/>
    </source>
</evidence>
<evidence type="ECO:0000256" key="2">
    <source>
        <dbReference type="ARBA" id="ARBA00022692"/>
    </source>
</evidence>
<keyword evidence="8" id="KW-1185">Reference proteome</keyword>
<dbReference type="RefSeq" id="WP_068743466.1">
    <property type="nucleotide sequence ID" value="NZ_LSRE01000001.1"/>
</dbReference>
<accession>A0A137ZTR3</accession>
<dbReference type="EMBL" id="LSRE01000001">
    <property type="protein sequence ID" value="KXP01559.1"/>
    <property type="molecule type" value="Genomic_DNA"/>
</dbReference>
<feature type="region of interest" description="Disordered" evidence="5">
    <location>
        <begin position="257"/>
        <end position="276"/>
    </location>
</feature>
<dbReference type="Proteomes" id="UP000070409">
    <property type="component" value="Unassembled WGS sequence"/>
</dbReference>
<dbReference type="Pfam" id="PF04228">
    <property type="entry name" value="Zn_peptidase"/>
    <property type="match status" value="1"/>
</dbReference>
<dbReference type="PANTHER" id="PTHR30168:SF0">
    <property type="entry name" value="INNER MEMBRANE PROTEIN"/>
    <property type="match status" value="1"/>
</dbReference>
<name>A0A137ZTR3_9ACTN</name>
<keyword evidence="4 6" id="KW-0472">Membrane</keyword>
<comment type="subcellular location">
    <subcellularLocation>
        <location evidence="1">Membrane</location>
        <topology evidence="1">Single-pass membrane protein</topology>
    </subcellularLocation>
</comment>